<evidence type="ECO:0000256" key="12">
    <source>
        <dbReference type="HAMAP-Rule" id="MF_00004"/>
    </source>
</evidence>
<evidence type="ECO:0000256" key="2">
    <source>
        <dbReference type="ARBA" id="ARBA00003968"/>
    </source>
</evidence>
<evidence type="ECO:0000256" key="11">
    <source>
        <dbReference type="ARBA" id="ARBA00022726"/>
    </source>
</evidence>
<gene>
    <name evidence="12" type="primary">apt</name>
    <name evidence="14" type="ORF">DDQ50_14875</name>
</gene>
<dbReference type="InterPro" id="IPR050120">
    <property type="entry name" value="Adenine_PRTase"/>
</dbReference>
<evidence type="ECO:0000256" key="5">
    <source>
        <dbReference type="ARBA" id="ARBA00008391"/>
    </source>
</evidence>
<evidence type="ECO:0000256" key="8">
    <source>
        <dbReference type="ARBA" id="ARBA00022490"/>
    </source>
</evidence>
<keyword evidence="11 12" id="KW-0660">Purine salvage</keyword>
<feature type="domain" description="Phosphoribosyltransferase" evidence="13">
    <location>
        <begin position="38"/>
        <end position="163"/>
    </location>
</feature>
<dbReference type="InterPro" id="IPR005764">
    <property type="entry name" value="Ade_phspho_trans"/>
</dbReference>
<comment type="subunit">
    <text evidence="6 12">Homodimer.</text>
</comment>
<evidence type="ECO:0000256" key="3">
    <source>
        <dbReference type="ARBA" id="ARBA00004496"/>
    </source>
</evidence>
<dbReference type="OrthoDB" id="9803963at2"/>
<evidence type="ECO:0000256" key="6">
    <source>
        <dbReference type="ARBA" id="ARBA00011738"/>
    </source>
</evidence>
<keyword evidence="8 12" id="KW-0963">Cytoplasm</keyword>
<evidence type="ECO:0000259" key="13">
    <source>
        <dbReference type="Pfam" id="PF00156"/>
    </source>
</evidence>
<dbReference type="InterPro" id="IPR029057">
    <property type="entry name" value="PRTase-like"/>
</dbReference>
<dbReference type="PANTHER" id="PTHR11776:SF7">
    <property type="entry name" value="PHOSPHORIBOSYLTRANSFERASE DOMAIN-CONTAINING PROTEIN"/>
    <property type="match status" value="1"/>
</dbReference>
<evidence type="ECO:0000313" key="15">
    <source>
        <dbReference type="Proteomes" id="UP000244893"/>
    </source>
</evidence>
<dbReference type="AlphaFoldDB" id="A0A2V1HR47"/>
<dbReference type="FunFam" id="3.40.50.2020:FF:000004">
    <property type="entry name" value="Adenine phosphoribosyltransferase"/>
    <property type="match status" value="1"/>
</dbReference>
<organism evidence="14 15">
    <name type="scientific">Amnibacterium flavum</name>
    <dbReference type="NCBI Taxonomy" id="2173173"/>
    <lineage>
        <taxon>Bacteria</taxon>
        <taxon>Bacillati</taxon>
        <taxon>Actinomycetota</taxon>
        <taxon>Actinomycetes</taxon>
        <taxon>Micrococcales</taxon>
        <taxon>Microbacteriaceae</taxon>
        <taxon>Amnibacterium</taxon>
    </lineage>
</organism>
<sequence length="175" mass="18470">MPQQSSADLVRDNTTLTPDFPQPGILFRDLSPLFANADAFRQVVEQLAEPFAGRFDLVAGAEARGFVLAAGVAIATGKGALPLRKPGKLPPPVLSESYSLEYGDASLQLTEGLIPPARVLLIDDVLATGGTLAAARRLLERAGHEVVGVAVVIELPELKGRARISDLEAHALLSE</sequence>
<keyword evidence="15" id="KW-1185">Reference proteome</keyword>
<comment type="pathway">
    <text evidence="4 12">Purine metabolism; AMP biosynthesis via salvage pathway; AMP from adenine: step 1/1.</text>
</comment>
<name>A0A2V1HR47_9MICO</name>
<dbReference type="NCBIfam" id="NF002636">
    <property type="entry name" value="PRK02304.1-5"/>
    <property type="match status" value="1"/>
</dbReference>
<reference evidence="14 15" key="1">
    <citation type="submission" date="2018-05" db="EMBL/GenBank/DDBJ databases">
        <title>Amnibacterium sp. M8JJ-5, whole genome shotgun sequence.</title>
        <authorList>
            <person name="Tuo L."/>
        </authorList>
    </citation>
    <scope>NUCLEOTIDE SEQUENCE [LARGE SCALE GENOMIC DNA]</scope>
    <source>
        <strain evidence="14 15">M8JJ-5</strain>
    </source>
</reference>
<comment type="function">
    <text evidence="2 12">Catalyzes a salvage reaction resulting in the formation of AMP, that is energically less costly than de novo synthesis.</text>
</comment>
<protein>
    <recommendedName>
        <fullName evidence="7 12">Adenine phosphoribosyltransferase</fullName>
        <shortName evidence="12">APRT</shortName>
        <ecNumber evidence="7 12">2.4.2.7</ecNumber>
    </recommendedName>
</protein>
<evidence type="ECO:0000256" key="9">
    <source>
        <dbReference type="ARBA" id="ARBA00022676"/>
    </source>
</evidence>
<dbReference type="GO" id="GO:0006168">
    <property type="term" value="P:adenine salvage"/>
    <property type="evidence" value="ECO:0007669"/>
    <property type="project" value="InterPro"/>
</dbReference>
<proteinExistence type="inferred from homology"/>
<dbReference type="Pfam" id="PF00156">
    <property type="entry name" value="Pribosyltran"/>
    <property type="match status" value="1"/>
</dbReference>
<keyword evidence="10 12" id="KW-0808">Transferase</keyword>
<evidence type="ECO:0000313" key="14">
    <source>
        <dbReference type="EMBL" id="PVZ93589.1"/>
    </source>
</evidence>
<dbReference type="HAMAP" id="MF_00004">
    <property type="entry name" value="Aden_phosphoribosyltr"/>
    <property type="match status" value="1"/>
</dbReference>
<dbReference type="RefSeq" id="WP_116757574.1">
    <property type="nucleotide sequence ID" value="NZ_JBHUEX010000001.1"/>
</dbReference>
<evidence type="ECO:0000256" key="1">
    <source>
        <dbReference type="ARBA" id="ARBA00000868"/>
    </source>
</evidence>
<dbReference type="Proteomes" id="UP000244893">
    <property type="component" value="Unassembled WGS sequence"/>
</dbReference>
<dbReference type="GO" id="GO:0044209">
    <property type="term" value="P:AMP salvage"/>
    <property type="evidence" value="ECO:0007669"/>
    <property type="project" value="UniProtKB-UniRule"/>
</dbReference>
<dbReference type="CDD" id="cd06223">
    <property type="entry name" value="PRTases_typeI"/>
    <property type="match status" value="1"/>
</dbReference>
<dbReference type="InterPro" id="IPR000836">
    <property type="entry name" value="PRTase_dom"/>
</dbReference>
<dbReference type="Gene3D" id="3.40.50.2020">
    <property type="match status" value="1"/>
</dbReference>
<comment type="subcellular location">
    <subcellularLocation>
        <location evidence="3 12">Cytoplasm</location>
    </subcellularLocation>
</comment>
<comment type="caution">
    <text evidence="14">The sequence shown here is derived from an EMBL/GenBank/DDBJ whole genome shotgun (WGS) entry which is preliminary data.</text>
</comment>
<dbReference type="EC" id="2.4.2.7" evidence="7 12"/>
<evidence type="ECO:0000256" key="7">
    <source>
        <dbReference type="ARBA" id="ARBA00011893"/>
    </source>
</evidence>
<evidence type="ECO:0000256" key="4">
    <source>
        <dbReference type="ARBA" id="ARBA00004659"/>
    </source>
</evidence>
<dbReference type="GO" id="GO:0006166">
    <property type="term" value="P:purine ribonucleoside salvage"/>
    <property type="evidence" value="ECO:0007669"/>
    <property type="project" value="UniProtKB-KW"/>
</dbReference>
<dbReference type="EMBL" id="QEOP01000003">
    <property type="protein sequence ID" value="PVZ93589.1"/>
    <property type="molecule type" value="Genomic_DNA"/>
</dbReference>
<dbReference type="PANTHER" id="PTHR11776">
    <property type="entry name" value="ADENINE PHOSPHORIBOSYLTRANSFERASE"/>
    <property type="match status" value="1"/>
</dbReference>
<dbReference type="GO" id="GO:0003999">
    <property type="term" value="F:adenine phosphoribosyltransferase activity"/>
    <property type="evidence" value="ECO:0007669"/>
    <property type="project" value="UniProtKB-UniRule"/>
</dbReference>
<comment type="catalytic activity">
    <reaction evidence="1 12">
        <text>AMP + diphosphate = 5-phospho-alpha-D-ribose 1-diphosphate + adenine</text>
        <dbReference type="Rhea" id="RHEA:16609"/>
        <dbReference type="ChEBI" id="CHEBI:16708"/>
        <dbReference type="ChEBI" id="CHEBI:33019"/>
        <dbReference type="ChEBI" id="CHEBI:58017"/>
        <dbReference type="ChEBI" id="CHEBI:456215"/>
        <dbReference type="EC" id="2.4.2.7"/>
    </reaction>
</comment>
<accession>A0A2V1HR47</accession>
<keyword evidence="9 12" id="KW-0328">Glycosyltransferase</keyword>
<dbReference type="UniPathway" id="UPA00588">
    <property type="reaction ID" value="UER00646"/>
</dbReference>
<evidence type="ECO:0000256" key="10">
    <source>
        <dbReference type="ARBA" id="ARBA00022679"/>
    </source>
</evidence>
<dbReference type="GO" id="GO:0005737">
    <property type="term" value="C:cytoplasm"/>
    <property type="evidence" value="ECO:0007669"/>
    <property type="project" value="UniProtKB-SubCell"/>
</dbReference>
<dbReference type="SUPFAM" id="SSF53271">
    <property type="entry name" value="PRTase-like"/>
    <property type="match status" value="1"/>
</dbReference>
<comment type="similarity">
    <text evidence="5 12">Belongs to the purine/pyrimidine phosphoribosyltransferase family.</text>
</comment>